<evidence type="ECO:0000313" key="2">
    <source>
        <dbReference type="Proteomes" id="UP001200034"/>
    </source>
</evidence>
<reference evidence="1" key="1">
    <citation type="journal article" date="2021" name="Mol. Ecol. Resour.">
        <title>Phylogenomic analyses of the genus Drosophila reveals genomic signals of climate adaptation.</title>
        <authorList>
            <person name="Li F."/>
            <person name="Rane R.V."/>
            <person name="Luria V."/>
            <person name="Xiong Z."/>
            <person name="Chen J."/>
            <person name="Li Z."/>
            <person name="Catullo R.A."/>
            <person name="Griffin P.C."/>
            <person name="Schiffer M."/>
            <person name="Pearce S."/>
            <person name="Lee S.F."/>
            <person name="McElroy K."/>
            <person name="Stocker A."/>
            <person name="Shirriffs J."/>
            <person name="Cockerell F."/>
            <person name="Coppin C."/>
            <person name="Sgro C.M."/>
            <person name="Karger A."/>
            <person name="Cain J.W."/>
            <person name="Weber J.A."/>
            <person name="Santpere G."/>
            <person name="Kirschner M.W."/>
            <person name="Hoffmann A.A."/>
            <person name="Oakeshott J.G."/>
            <person name="Zhang G."/>
        </authorList>
    </citation>
    <scope>NUCLEOTIDE SEQUENCE</scope>
    <source>
        <strain evidence="1">BGI-SZ-2011g</strain>
    </source>
</reference>
<sequence length="172" mass="20314">FGERRFKIKFTIYLQKDAVIFKMTNAVCVSYNESWVVIHECRIRAVSRNKTIFNFNGTILHPAKKVTQGIVLFKKANGYKPWLLNIKIDCCKFMDKPYNPSAVLINNLFLEFSNIKHSCPYVGPQIVKGFYLRHEMLRLPFPTGEYLLAINWTFNRNIQFSTNVYFQYTEDY</sequence>
<dbReference type="InterPro" id="IPR010512">
    <property type="entry name" value="DUF1091"/>
</dbReference>
<dbReference type="SMART" id="SM00697">
    <property type="entry name" value="DM8"/>
    <property type="match status" value="1"/>
</dbReference>
<comment type="caution">
    <text evidence="1">The sequence shown here is derived from an EMBL/GenBank/DDBJ whole genome shotgun (WGS) entry which is preliminary data.</text>
</comment>
<dbReference type="PANTHER" id="PTHR20898:SF0">
    <property type="entry name" value="DAEDALUS ON 3-RELATED"/>
    <property type="match status" value="1"/>
</dbReference>
<protein>
    <submittedName>
        <fullName evidence="1">Uncharacterized protein</fullName>
    </submittedName>
</protein>
<organism evidence="1 2">
    <name type="scientific">Drosophila rubida</name>
    <dbReference type="NCBI Taxonomy" id="30044"/>
    <lineage>
        <taxon>Eukaryota</taxon>
        <taxon>Metazoa</taxon>
        <taxon>Ecdysozoa</taxon>
        <taxon>Arthropoda</taxon>
        <taxon>Hexapoda</taxon>
        <taxon>Insecta</taxon>
        <taxon>Pterygota</taxon>
        <taxon>Neoptera</taxon>
        <taxon>Endopterygota</taxon>
        <taxon>Diptera</taxon>
        <taxon>Brachycera</taxon>
        <taxon>Muscomorpha</taxon>
        <taxon>Ephydroidea</taxon>
        <taxon>Drosophilidae</taxon>
        <taxon>Drosophila</taxon>
    </lineage>
</organism>
<keyword evidence="2" id="KW-1185">Reference proteome</keyword>
<dbReference type="PANTHER" id="PTHR20898">
    <property type="entry name" value="DAEDALUS ON 3-RELATED-RELATED"/>
    <property type="match status" value="1"/>
</dbReference>
<gene>
    <name evidence="1" type="ORF">KR093_006340</name>
</gene>
<evidence type="ECO:0000313" key="1">
    <source>
        <dbReference type="EMBL" id="KAH8371161.1"/>
    </source>
</evidence>
<dbReference type="Proteomes" id="UP001200034">
    <property type="component" value="Unassembled WGS sequence"/>
</dbReference>
<dbReference type="Pfam" id="PF06477">
    <property type="entry name" value="DUF1091"/>
    <property type="match status" value="1"/>
</dbReference>
<dbReference type="AlphaFoldDB" id="A0AAD4K0P9"/>
<accession>A0AAD4K0P9</accession>
<proteinExistence type="predicted"/>
<dbReference type="EMBL" id="JAJJHW010002585">
    <property type="protein sequence ID" value="KAH8371161.1"/>
    <property type="molecule type" value="Genomic_DNA"/>
</dbReference>
<name>A0AAD4K0P9_9MUSC</name>
<feature type="non-terminal residue" evidence="1">
    <location>
        <position position="172"/>
    </location>
</feature>
<feature type="non-terminal residue" evidence="1">
    <location>
        <position position="1"/>
    </location>
</feature>